<sequence>MCHYTAILVSVHGNPIKTKPGDTKYIITIWDGNYPQSRCVPSELYTIDPSFQFPLESTIDASDMEHLYGKYLSTYIDGIQLLEEIGYGFKGAVARSSYLKDIKQRTRTLLDTKERVNDSQCAHIKSRKKKSF</sequence>
<name>A0A6C0J855_9ZZZZ</name>
<proteinExistence type="predicted"/>
<dbReference type="EMBL" id="MN740331">
    <property type="protein sequence ID" value="QHU00916.1"/>
    <property type="molecule type" value="Genomic_DNA"/>
</dbReference>
<reference evidence="1" key="1">
    <citation type="journal article" date="2020" name="Nature">
        <title>Giant virus diversity and host interactions through global metagenomics.</title>
        <authorList>
            <person name="Schulz F."/>
            <person name="Roux S."/>
            <person name="Paez-Espino D."/>
            <person name="Jungbluth S."/>
            <person name="Walsh D.A."/>
            <person name="Denef V.J."/>
            <person name="McMahon K.D."/>
            <person name="Konstantinidis K.T."/>
            <person name="Eloe-Fadrosh E.A."/>
            <person name="Kyrpides N.C."/>
            <person name="Woyke T."/>
        </authorList>
    </citation>
    <scope>NUCLEOTIDE SEQUENCE</scope>
    <source>
        <strain evidence="1">GVMAG-M-3300025860-20</strain>
    </source>
</reference>
<organism evidence="1">
    <name type="scientific">viral metagenome</name>
    <dbReference type="NCBI Taxonomy" id="1070528"/>
    <lineage>
        <taxon>unclassified sequences</taxon>
        <taxon>metagenomes</taxon>
        <taxon>organismal metagenomes</taxon>
    </lineage>
</organism>
<evidence type="ECO:0000313" key="1">
    <source>
        <dbReference type="EMBL" id="QHU00916.1"/>
    </source>
</evidence>
<protein>
    <submittedName>
        <fullName evidence="1">Uncharacterized protein</fullName>
    </submittedName>
</protein>
<dbReference type="AlphaFoldDB" id="A0A6C0J855"/>
<accession>A0A6C0J855</accession>